<name>D2B5P5_STRRD</name>
<dbReference type="KEGG" id="sro:Sros_8712"/>
<proteinExistence type="predicted"/>
<keyword evidence="2" id="KW-1185">Reference proteome</keyword>
<organism evidence="1 2">
    <name type="scientific">Streptosporangium roseum (strain ATCC 12428 / DSM 43021 / JCM 3005 / KCTC 9067 / NCIMB 10171 / NRRL 2505 / NI 9100)</name>
    <dbReference type="NCBI Taxonomy" id="479432"/>
    <lineage>
        <taxon>Bacteria</taxon>
        <taxon>Bacillati</taxon>
        <taxon>Actinomycetota</taxon>
        <taxon>Actinomycetes</taxon>
        <taxon>Streptosporangiales</taxon>
        <taxon>Streptosporangiaceae</taxon>
        <taxon>Streptosporangium</taxon>
    </lineage>
</organism>
<dbReference type="HOGENOM" id="CLU_2810716_0_0_11"/>
<accession>D2B5P5</accession>
<evidence type="ECO:0000313" key="1">
    <source>
        <dbReference type="EMBL" id="ACZ91349.1"/>
    </source>
</evidence>
<dbReference type="AlphaFoldDB" id="D2B5P5"/>
<dbReference type="EMBL" id="CP001814">
    <property type="protein sequence ID" value="ACZ91349.1"/>
    <property type="molecule type" value="Genomic_DNA"/>
</dbReference>
<sequence length="67" mass="7153">MKIVVGGTGLIGSRVDESLYAGEREAVPHPHDFMMLNPVRDTHAARTATAQAIDVLKTALNTGKVHS</sequence>
<gene>
    <name evidence="1" type="ordered locus">Sros_8712</name>
</gene>
<evidence type="ECO:0000313" key="2">
    <source>
        <dbReference type="Proteomes" id="UP000002029"/>
    </source>
</evidence>
<reference evidence="1 2" key="1">
    <citation type="journal article" date="2010" name="Stand. Genomic Sci.">
        <title>Complete genome sequence of Streptosporangium roseum type strain (NI 9100).</title>
        <authorList>
            <person name="Nolan M."/>
            <person name="Sikorski J."/>
            <person name="Jando M."/>
            <person name="Lucas S."/>
            <person name="Lapidus A."/>
            <person name="Glavina Del Rio T."/>
            <person name="Chen F."/>
            <person name="Tice H."/>
            <person name="Pitluck S."/>
            <person name="Cheng J.F."/>
            <person name="Chertkov O."/>
            <person name="Sims D."/>
            <person name="Meincke L."/>
            <person name="Brettin T."/>
            <person name="Han C."/>
            <person name="Detter J.C."/>
            <person name="Bruce D."/>
            <person name="Goodwin L."/>
            <person name="Land M."/>
            <person name="Hauser L."/>
            <person name="Chang Y.J."/>
            <person name="Jeffries C.D."/>
            <person name="Ivanova N."/>
            <person name="Mavromatis K."/>
            <person name="Mikhailova N."/>
            <person name="Chen A."/>
            <person name="Palaniappan K."/>
            <person name="Chain P."/>
            <person name="Rohde M."/>
            <person name="Goker M."/>
            <person name="Bristow J."/>
            <person name="Eisen J.A."/>
            <person name="Markowitz V."/>
            <person name="Hugenholtz P."/>
            <person name="Kyrpides N.C."/>
            <person name="Klenk H.P."/>
        </authorList>
    </citation>
    <scope>NUCLEOTIDE SEQUENCE [LARGE SCALE GENOMIC DNA]</scope>
    <source>
        <strain evidence="2">ATCC 12428 / DSM 43021 / JCM 3005 / NI 9100</strain>
    </source>
</reference>
<dbReference type="Proteomes" id="UP000002029">
    <property type="component" value="Chromosome"/>
</dbReference>
<dbReference type="RefSeq" id="WP_012895077.1">
    <property type="nucleotide sequence ID" value="NC_013595.1"/>
</dbReference>
<protein>
    <submittedName>
        <fullName evidence="1">Uncharacterized protein</fullName>
    </submittedName>
</protein>